<dbReference type="InterPro" id="IPR050482">
    <property type="entry name" value="Sensor_HK_TwoCompSys"/>
</dbReference>
<keyword evidence="7" id="KW-0067">ATP-binding</keyword>
<evidence type="ECO:0000313" key="13">
    <source>
        <dbReference type="EMBL" id="GIE97592.1"/>
    </source>
</evidence>
<reference evidence="13" key="1">
    <citation type="submission" date="2021-01" db="EMBL/GenBank/DDBJ databases">
        <title>Whole genome shotgun sequence of Actinoplanes rishiriensis NBRC 108556.</title>
        <authorList>
            <person name="Komaki H."/>
            <person name="Tamura T."/>
        </authorList>
    </citation>
    <scope>NUCLEOTIDE SEQUENCE</scope>
    <source>
        <strain evidence="13">NBRC 108556</strain>
    </source>
</reference>
<organism evidence="13 14">
    <name type="scientific">Paractinoplanes rishiriensis</name>
    <dbReference type="NCBI Taxonomy" id="1050105"/>
    <lineage>
        <taxon>Bacteria</taxon>
        <taxon>Bacillati</taxon>
        <taxon>Actinomycetota</taxon>
        <taxon>Actinomycetes</taxon>
        <taxon>Micromonosporales</taxon>
        <taxon>Micromonosporaceae</taxon>
        <taxon>Paractinoplanes</taxon>
    </lineage>
</organism>
<dbReference type="InterPro" id="IPR003594">
    <property type="entry name" value="HATPase_dom"/>
</dbReference>
<feature type="transmembrane region" description="Helical" evidence="9">
    <location>
        <begin position="136"/>
        <end position="157"/>
    </location>
</feature>
<dbReference type="Proteomes" id="UP000636960">
    <property type="component" value="Unassembled WGS sequence"/>
</dbReference>
<dbReference type="CDD" id="cd16917">
    <property type="entry name" value="HATPase_UhpB-NarQ-NarX-like"/>
    <property type="match status" value="1"/>
</dbReference>
<dbReference type="Gene3D" id="1.20.5.1930">
    <property type="match status" value="1"/>
</dbReference>
<feature type="transmembrane region" description="Helical" evidence="9">
    <location>
        <begin position="20"/>
        <end position="44"/>
    </location>
</feature>
<evidence type="ECO:0000256" key="9">
    <source>
        <dbReference type="SAM" id="Phobius"/>
    </source>
</evidence>
<evidence type="ECO:0000256" key="1">
    <source>
        <dbReference type="ARBA" id="ARBA00000085"/>
    </source>
</evidence>
<accession>A0A919K1P1</accession>
<comment type="catalytic activity">
    <reaction evidence="1">
        <text>ATP + protein L-histidine = ADP + protein N-phospho-L-histidine.</text>
        <dbReference type="EC" id="2.7.13.3"/>
    </reaction>
</comment>
<protein>
    <recommendedName>
        <fullName evidence="2">histidine kinase</fullName>
        <ecNumber evidence="2">2.7.13.3</ecNumber>
    </recommendedName>
</protein>
<dbReference type="Gene3D" id="3.30.565.10">
    <property type="entry name" value="Histidine kinase-like ATPase, C-terminal domain"/>
    <property type="match status" value="1"/>
</dbReference>
<keyword evidence="6 13" id="KW-0418">Kinase</keyword>
<evidence type="ECO:0000259" key="12">
    <source>
        <dbReference type="Pfam" id="PF23539"/>
    </source>
</evidence>
<dbReference type="GO" id="GO:0000155">
    <property type="term" value="F:phosphorelay sensor kinase activity"/>
    <property type="evidence" value="ECO:0007669"/>
    <property type="project" value="InterPro"/>
</dbReference>
<dbReference type="AlphaFoldDB" id="A0A919K1P1"/>
<keyword evidence="5" id="KW-0547">Nucleotide-binding</keyword>
<dbReference type="InterPro" id="IPR055558">
    <property type="entry name" value="DUF7134"/>
</dbReference>
<evidence type="ECO:0000256" key="7">
    <source>
        <dbReference type="ARBA" id="ARBA00022840"/>
    </source>
</evidence>
<dbReference type="InterPro" id="IPR011712">
    <property type="entry name" value="Sig_transdc_His_kin_sub3_dim/P"/>
</dbReference>
<evidence type="ECO:0000256" key="4">
    <source>
        <dbReference type="ARBA" id="ARBA00022679"/>
    </source>
</evidence>
<dbReference type="Pfam" id="PF07730">
    <property type="entry name" value="HisKA_3"/>
    <property type="match status" value="1"/>
</dbReference>
<evidence type="ECO:0000256" key="2">
    <source>
        <dbReference type="ARBA" id="ARBA00012438"/>
    </source>
</evidence>
<name>A0A919K1P1_9ACTN</name>
<feature type="domain" description="DUF7134" evidence="12">
    <location>
        <begin position="13"/>
        <end position="160"/>
    </location>
</feature>
<evidence type="ECO:0000256" key="8">
    <source>
        <dbReference type="ARBA" id="ARBA00023012"/>
    </source>
</evidence>
<dbReference type="GO" id="GO:0046983">
    <property type="term" value="F:protein dimerization activity"/>
    <property type="evidence" value="ECO:0007669"/>
    <property type="project" value="InterPro"/>
</dbReference>
<keyword evidence="3" id="KW-0597">Phosphoprotein</keyword>
<proteinExistence type="predicted"/>
<dbReference type="SUPFAM" id="SSF55874">
    <property type="entry name" value="ATPase domain of HSP90 chaperone/DNA topoisomerase II/histidine kinase"/>
    <property type="match status" value="1"/>
</dbReference>
<feature type="transmembrane region" description="Helical" evidence="9">
    <location>
        <begin position="88"/>
        <end position="106"/>
    </location>
</feature>
<dbReference type="PANTHER" id="PTHR24421">
    <property type="entry name" value="NITRATE/NITRITE SENSOR PROTEIN NARX-RELATED"/>
    <property type="match status" value="1"/>
</dbReference>
<dbReference type="Pfam" id="PF23539">
    <property type="entry name" value="DUF7134"/>
    <property type="match status" value="1"/>
</dbReference>
<evidence type="ECO:0000256" key="3">
    <source>
        <dbReference type="ARBA" id="ARBA00022553"/>
    </source>
</evidence>
<dbReference type="EMBL" id="BOMV01000057">
    <property type="protein sequence ID" value="GIE97592.1"/>
    <property type="molecule type" value="Genomic_DNA"/>
</dbReference>
<dbReference type="GO" id="GO:0016020">
    <property type="term" value="C:membrane"/>
    <property type="evidence" value="ECO:0007669"/>
    <property type="project" value="InterPro"/>
</dbReference>
<evidence type="ECO:0000259" key="11">
    <source>
        <dbReference type="Pfam" id="PF07730"/>
    </source>
</evidence>
<dbReference type="GO" id="GO:0005524">
    <property type="term" value="F:ATP binding"/>
    <property type="evidence" value="ECO:0007669"/>
    <property type="project" value="UniProtKB-KW"/>
</dbReference>
<evidence type="ECO:0000313" key="14">
    <source>
        <dbReference type="Proteomes" id="UP000636960"/>
    </source>
</evidence>
<keyword evidence="9" id="KW-1133">Transmembrane helix</keyword>
<dbReference type="PANTHER" id="PTHR24421:SF10">
    <property type="entry name" value="NITRATE_NITRITE SENSOR PROTEIN NARQ"/>
    <property type="match status" value="1"/>
</dbReference>
<keyword evidence="4" id="KW-0808">Transferase</keyword>
<feature type="domain" description="Histidine kinase/HSP90-like ATPase" evidence="10">
    <location>
        <begin position="297"/>
        <end position="381"/>
    </location>
</feature>
<keyword evidence="9" id="KW-0472">Membrane</keyword>
<gene>
    <name evidence="13" type="ORF">Ari01nite_50570</name>
</gene>
<feature type="transmembrane region" description="Helical" evidence="9">
    <location>
        <begin position="65"/>
        <end position="82"/>
    </location>
</feature>
<dbReference type="EC" id="2.7.13.3" evidence="2"/>
<feature type="transmembrane region" description="Helical" evidence="9">
    <location>
        <begin position="111"/>
        <end position="130"/>
    </location>
</feature>
<keyword evidence="8" id="KW-0902">Two-component regulatory system</keyword>
<evidence type="ECO:0000256" key="6">
    <source>
        <dbReference type="ARBA" id="ARBA00022777"/>
    </source>
</evidence>
<keyword evidence="9" id="KW-0812">Transmembrane</keyword>
<keyword evidence="14" id="KW-1185">Reference proteome</keyword>
<evidence type="ECO:0000256" key="5">
    <source>
        <dbReference type="ARBA" id="ARBA00022741"/>
    </source>
</evidence>
<dbReference type="Pfam" id="PF02518">
    <property type="entry name" value="HATPase_c"/>
    <property type="match status" value="1"/>
</dbReference>
<evidence type="ECO:0000259" key="10">
    <source>
        <dbReference type="Pfam" id="PF02518"/>
    </source>
</evidence>
<dbReference type="RefSeq" id="WP_203784639.1">
    <property type="nucleotide sequence ID" value="NZ_BOMV01000057.1"/>
</dbReference>
<feature type="domain" description="Signal transduction histidine kinase subgroup 3 dimerisation and phosphoacceptor" evidence="11">
    <location>
        <begin position="182"/>
        <end position="247"/>
    </location>
</feature>
<sequence length="384" mass="40339">MDAALNTLVSVPRRPPPIDLALTAGLFAWAVVEAFAATGPGSLAQRLAFAAGVTVPLLVRRQRPLLAVCALVAVLMLRVFALDGVEESTFPFPSLLVAVVSVALYARHVVVAGAGGVLTLGAMLALYPLGYYPDPTVGQVLILTFFIAGAWTGGYLVRIRAAQTAAARRDSARAAAEAVTAERDRIARELHDVVAHSLSIVAVQTGAAEELIALNPDQARQHVAAARRTAREALTEMRHVLHVRREAADEEASLTPQPTLERIADLIAEVRAAGLPVTLTIDGDRGEVPAGVGLAGYRIVQEALTNVRRHAGEAETTVKIGYANRSIEIAVRNGAGTRRGAETAGSGRGLVGMRERARLYGGTVSAAPEGDGFAVRAKLPRGTT</sequence>
<dbReference type="InterPro" id="IPR036890">
    <property type="entry name" value="HATPase_C_sf"/>
</dbReference>
<comment type="caution">
    <text evidence="13">The sequence shown here is derived from an EMBL/GenBank/DDBJ whole genome shotgun (WGS) entry which is preliminary data.</text>
</comment>